<dbReference type="EMBL" id="RCHU01000504">
    <property type="protein sequence ID" value="TKS03343.1"/>
    <property type="molecule type" value="Genomic_DNA"/>
</dbReference>
<proteinExistence type="predicted"/>
<sequence>MATHDRYERPSITGLHPKTWTRKPLLYVGRPELCTRYATTTPMDYRKMRGIIENKEIFIINGSVGMESKEKHGPPSVGFSCPELDKSYILRFQCLVFFPAPLNPARFRPPLFKGFAKFLTQS</sequence>
<gene>
    <name evidence="1" type="ORF">D5086_0000153400</name>
</gene>
<organism evidence="1">
    <name type="scientific">Populus alba</name>
    <name type="common">White poplar</name>
    <dbReference type="NCBI Taxonomy" id="43335"/>
    <lineage>
        <taxon>Eukaryota</taxon>
        <taxon>Viridiplantae</taxon>
        <taxon>Streptophyta</taxon>
        <taxon>Embryophyta</taxon>
        <taxon>Tracheophyta</taxon>
        <taxon>Spermatophyta</taxon>
        <taxon>Magnoliopsida</taxon>
        <taxon>eudicotyledons</taxon>
        <taxon>Gunneridae</taxon>
        <taxon>Pentapetalae</taxon>
        <taxon>rosids</taxon>
        <taxon>fabids</taxon>
        <taxon>Malpighiales</taxon>
        <taxon>Salicaceae</taxon>
        <taxon>Saliceae</taxon>
        <taxon>Populus</taxon>
    </lineage>
</organism>
<protein>
    <submittedName>
        <fullName evidence="1">Uncharacterized protein</fullName>
    </submittedName>
</protein>
<comment type="caution">
    <text evidence="1">The sequence shown here is derived from an EMBL/GenBank/DDBJ whole genome shotgun (WGS) entry which is preliminary data.</text>
</comment>
<evidence type="ECO:0000313" key="1">
    <source>
        <dbReference type="EMBL" id="TKS03343.1"/>
    </source>
</evidence>
<accession>A0A4U5Q0I6</accession>
<reference evidence="1" key="1">
    <citation type="submission" date="2018-10" db="EMBL/GenBank/DDBJ databases">
        <title>Population genomic analysis revealed the cold adaptation of white poplar.</title>
        <authorList>
            <person name="Liu Y.-J."/>
        </authorList>
    </citation>
    <scope>NUCLEOTIDE SEQUENCE [LARGE SCALE GENOMIC DNA]</scope>
    <source>
        <strain evidence="1">PAL-ZL1</strain>
    </source>
</reference>
<dbReference type="AlphaFoldDB" id="A0A4U5Q0I6"/>
<name>A0A4U5Q0I6_POPAL</name>